<evidence type="ECO:0000313" key="3">
    <source>
        <dbReference type="EMBL" id="ELY88191.1"/>
    </source>
</evidence>
<comment type="caution">
    <text evidence="3">The sequence shown here is derived from an EMBL/GenBank/DDBJ whole genome shotgun (WGS) entry which is preliminary data.</text>
</comment>
<dbReference type="RefSeq" id="WP_006654306.1">
    <property type="nucleotide sequence ID" value="NZ_AOIM01000039.1"/>
</dbReference>
<dbReference type="AlphaFoldDB" id="L9ZQ34"/>
<gene>
    <name evidence="3" type="ORF">C483_15801</name>
</gene>
<evidence type="ECO:0000259" key="2">
    <source>
        <dbReference type="Pfam" id="PF24351"/>
    </source>
</evidence>
<proteinExistence type="predicted"/>
<feature type="compositionally biased region" description="Polar residues" evidence="1">
    <location>
        <begin position="19"/>
        <end position="35"/>
    </location>
</feature>
<dbReference type="Pfam" id="PF24351">
    <property type="entry name" value="DUF7511"/>
    <property type="match status" value="1"/>
</dbReference>
<sequence>MTNSHRERNGERITDTDTEPGTDSASKSTSTTNPRLNPEHDESHNRQRSNARVLTGSPPSAASTAHTSSTDDALESNPSAALERIVVQYEDEPNRWTLVPQERTADERLTAWLSADEDVFIDRSAMR</sequence>
<evidence type="ECO:0000256" key="1">
    <source>
        <dbReference type="SAM" id="MobiDB-lite"/>
    </source>
</evidence>
<reference evidence="3 4" key="1">
    <citation type="journal article" date="2014" name="PLoS Genet.">
        <title>Phylogenetically driven sequencing of extremely halophilic archaea reveals strategies for static and dynamic osmo-response.</title>
        <authorList>
            <person name="Becker E.A."/>
            <person name="Seitzer P.M."/>
            <person name="Tritt A."/>
            <person name="Larsen D."/>
            <person name="Krusor M."/>
            <person name="Yao A.I."/>
            <person name="Wu D."/>
            <person name="Madern D."/>
            <person name="Eisen J.A."/>
            <person name="Darling A.E."/>
            <person name="Facciotti M.T."/>
        </authorList>
    </citation>
    <scope>NUCLEOTIDE SEQUENCE [LARGE SCALE GENOMIC DNA]</scope>
    <source>
        <strain evidence="3 4">JCM 10989</strain>
    </source>
</reference>
<feature type="domain" description="DUF7511" evidence="2">
    <location>
        <begin position="81"/>
        <end position="127"/>
    </location>
</feature>
<feature type="compositionally biased region" description="Basic and acidic residues" evidence="1">
    <location>
        <begin position="1"/>
        <end position="15"/>
    </location>
</feature>
<name>L9ZQ34_9EURY</name>
<dbReference type="OrthoDB" id="186853at2157"/>
<evidence type="ECO:0000313" key="4">
    <source>
        <dbReference type="Proteomes" id="UP000011519"/>
    </source>
</evidence>
<feature type="compositionally biased region" description="Low complexity" evidence="1">
    <location>
        <begin position="55"/>
        <end position="71"/>
    </location>
</feature>
<feature type="region of interest" description="Disordered" evidence="1">
    <location>
        <begin position="1"/>
        <end position="79"/>
    </location>
</feature>
<keyword evidence="4" id="KW-1185">Reference proteome</keyword>
<protein>
    <recommendedName>
        <fullName evidence="2">DUF7511 domain-containing protein</fullName>
    </recommendedName>
</protein>
<organism evidence="3 4">
    <name type="scientific">Natrialba hulunbeirensis JCM 10989</name>
    <dbReference type="NCBI Taxonomy" id="1227493"/>
    <lineage>
        <taxon>Archaea</taxon>
        <taxon>Methanobacteriati</taxon>
        <taxon>Methanobacteriota</taxon>
        <taxon>Stenosarchaea group</taxon>
        <taxon>Halobacteria</taxon>
        <taxon>Halobacteriales</taxon>
        <taxon>Natrialbaceae</taxon>
        <taxon>Natrialba</taxon>
    </lineage>
</organism>
<dbReference type="PATRIC" id="fig|1227493.4.peg.3174"/>
<dbReference type="InterPro" id="IPR055933">
    <property type="entry name" value="DUF7511"/>
</dbReference>
<dbReference type="EMBL" id="AOIM01000039">
    <property type="protein sequence ID" value="ELY88191.1"/>
    <property type="molecule type" value="Genomic_DNA"/>
</dbReference>
<dbReference type="Proteomes" id="UP000011519">
    <property type="component" value="Unassembled WGS sequence"/>
</dbReference>
<accession>L9ZQ34</accession>